<name>A0A0E1S3N9_COCIM</name>
<dbReference type="InParanoid" id="A0A0E1S3N9"/>
<evidence type="ECO:0000256" key="1">
    <source>
        <dbReference type="SAM" id="MobiDB-lite"/>
    </source>
</evidence>
<reference evidence="3" key="2">
    <citation type="journal article" date="2010" name="Genome Res.">
        <title>Population genomic sequencing of Coccidioides fungi reveals recent hybridization and transposon control.</title>
        <authorList>
            <person name="Neafsey D.E."/>
            <person name="Barker B.M."/>
            <person name="Sharpton T.J."/>
            <person name="Stajich J.E."/>
            <person name="Park D.J."/>
            <person name="Whiston E."/>
            <person name="Hung C.-Y."/>
            <person name="McMahan C."/>
            <person name="White J."/>
            <person name="Sykes S."/>
            <person name="Heiman D."/>
            <person name="Young S."/>
            <person name="Zeng Q."/>
            <person name="Abouelleil A."/>
            <person name="Aftuck L."/>
            <person name="Bessette D."/>
            <person name="Brown A."/>
            <person name="FitzGerald M."/>
            <person name="Lui A."/>
            <person name="Macdonald J.P."/>
            <person name="Priest M."/>
            <person name="Orbach M.J."/>
            <person name="Galgiani J.N."/>
            <person name="Kirkland T.N."/>
            <person name="Cole G.T."/>
            <person name="Birren B.W."/>
            <person name="Henn M.R."/>
            <person name="Taylor J.W."/>
            <person name="Rounsley S.D."/>
        </authorList>
    </citation>
    <scope>GENOME REANNOTATION</scope>
    <source>
        <strain evidence="3">RS</strain>
    </source>
</reference>
<protein>
    <submittedName>
        <fullName evidence="2">Uncharacterized protein</fullName>
    </submittedName>
</protein>
<evidence type="ECO:0000313" key="2">
    <source>
        <dbReference type="EMBL" id="EAS34045.2"/>
    </source>
</evidence>
<dbReference type="Proteomes" id="UP000001261">
    <property type="component" value="Unassembled WGS sequence"/>
</dbReference>
<dbReference type="OMA" id="EPIYPRI"/>
<reference evidence="3" key="1">
    <citation type="journal article" date="2009" name="Genome Res.">
        <title>Comparative genomic analyses of the human fungal pathogens Coccidioides and their relatives.</title>
        <authorList>
            <person name="Sharpton T.J."/>
            <person name="Stajich J.E."/>
            <person name="Rounsley S.D."/>
            <person name="Gardner M.J."/>
            <person name="Wortman J.R."/>
            <person name="Jordar V.S."/>
            <person name="Maiti R."/>
            <person name="Kodira C.D."/>
            <person name="Neafsey D.E."/>
            <person name="Zeng Q."/>
            <person name="Hung C.-Y."/>
            <person name="McMahan C."/>
            <person name="Muszewska A."/>
            <person name="Grynberg M."/>
            <person name="Mandel M.A."/>
            <person name="Kellner E.M."/>
            <person name="Barker B.M."/>
            <person name="Galgiani J.N."/>
            <person name="Orbach M.J."/>
            <person name="Kirkland T.N."/>
            <person name="Cole G.T."/>
            <person name="Henn M.R."/>
            <person name="Birren B.W."/>
            <person name="Taylor J.W."/>
        </authorList>
    </citation>
    <scope>NUCLEOTIDE SEQUENCE [LARGE SCALE GENOMIC DNA]</scope>
    <source>
        <strain evidence="3">RS</strain>
    </source>
</reference>
<dbReference type="GeneID" id="4564223"/>
<organism evidence="2 3">
    <name type="scientific">Coccidioides immitis (strain RS)</name>
    <name type="common">Valley fever fungus</name>
    <dbReference type="NCBI Taxonomy" id="246410"/>
    <lineage>
        <taxon>Eukaryota</taxon>
        <taxon>Fungi</taxon>
        <taxon>Dikarya</taxon>
        <taxon>Ascomycota</taxon>
        <taxon>Pezizomycotina</taxon>
        <taxon>Eurotiomycetes</taxon>
        <taxon>Eurotiomycetidae</taxon>
        <taxon>Onygenales</taxon>
        <taxon>Onygenaceae</taxon>
        <taxon>Coccidioides</taxon>
    </lineage>
</organism>
<gene>
    <name evidence="2" type="ORF">CIMG_05069</name>
</gene>
<dbReference type="KEGG" id="cim:CIMG_05069"/>
<accession>A0A0E1S3N9</accession>
<feature type="compositionally biased region" description="Low complexity" evidence="1">
    <location>
        <begin position="208"/>
        <end position="223"/>
    </location>
</feature>
<dbReference type="AlphaFoldDB" id="A0A0E1S3N9"/>
<dbReference type="EMBL" id="GG704914">
    <property type="protein sequence ID" value="EAS34045.2"/>
    <property type="molecule type" value="Genomic_DNA"/>
</dbReference>
<dbReference type="RefSeq" id="XP_001245628.2">
    <property type="nucleotide sequence ID" value="XM_001245627.2"/>
</dbReference>
<feature type="region of interest" description="Disordered" evidence="1">
    <location>
        <begin position="116"/>
        <end position="176"/>
    </location>
</feature>
<keyword evidence="3" id="KW-1185">Reference proteome</keyword>
<evidence type="ECO:0000313" key="3">
    <source>
        <dbReference type="Proteomes" id="UP000001261"/>
    </source>
</evidence>
<feature type="region of interest" description="Disordered" evidence="1">
    <location>
        <begin position="192"/>
        <end position="223"/>
    </location>
</feature>
<dbReference type="VEuPathDB" id="FungiDB:CIMG_05069"/>
<proteinExistence type="predicted"/>
<sequence length="260" mass="29811">MFAERSRQPPDPTGWRGRLGFPLIFSRPNNRTAGRNYPYRHYGPGFHSGENLLLQEQGRRAQQSRCTGVQAGCYCSHCYGVPQHQVHDGRHGIIAPGHIHHHQNVHDLVPRPPPARTNPTSPHSMHRHRSLPGFRQVPEPIYPRIPAGRREPVFIPTPHLRTQQAPRSSRYDSSDDEPLMRWNVLGFDDSCCSSDDESSLSRTRRQRSSSLSSDGSSTASGGWSMLTPYHSQRRFSDWDDSASWSRERGNSWWFTPRWRT</sequence>